<comment type="caution">
    <text evidence="8">The sequence shown here is derived from an EMBL/GenBank/DDBJ whole genome shotgun (WGS) entry which is preliminary data.</text>
</comment>
<evidence type="ECO:0000256" key="6">
    <source>
        <dbReference type="HAMAP-Rule" id="MF_01231"/>
    </source>
</evidence>
<comment type="subunit">
    <text evidence="2 6">Monomer.</text>
</comment>
<dbReference type="AlphaFoldDB" id="A0A6L9U9Z8"/>
<dbReference type="InterPro" id="IPR000639">
    <property type="entry name" value="Epox_hydrolase-like"/>
</dbReference>
<evidence type="ECO:0000256" key="5">
    <source>
        <dbReference type="ARBA" id="ARBA00040785"/>
    </source>
</evidence>
<dbReference type="GO" id="GO:0016020">
    <property type="term" value="C:membrane"/>
    <property type="evidence" value="ECO:0007669"/>
    <property type="project" value="TreeGrafter"/>
</dbReference>
<dbReference type="PRINTS" id="PR00111">
    <property type="entry name" value="ABHYDROLASE"/>
</dbReference>
<name>A0A6L9U9Z8_9HYPH</name>
<dbReference type="InterPro" id="IPR029058">
    <property type="entry name" value="AB_hydrolase_fold"/>
</dbReference>
<dbReference type="SUPFAM" id="SSF53474">
    <property type="entry name" value="alpha/beta-Hydrolases"/>
    <property type="match status" value="1"/>
</dbReference>
<evidence type="ECO:0000256" key="2">
    <source>
        <dbReference type="ARBA" id="ARBA00011245"/>
    </source>
</evidence>
<dbReference type="PRINTS" id="PR00412">
    <property type="entry name" value="EPOXHYDRLASE"/>
</dbReference>
<protein>
    <recommendedName>
        <fullName evidence="5 6">Haloalkane dehalogenase</fullName>
        <ecNumber evidence="3 6">3.8.1.5</ecNumber>
    </recommendedName>
</protein>
<reference evidence="8 9" key="1">
    <citation type="submission" date="2019-12" db="EMBL/GenBank/DDBJ databases">
        <title>Rhizobium genotypes associated with high levels of biological nitrogen fixation by grain legumes in a temperate-maritime cropping system.</title>
        <authorList>
            <person name="Maluk M."/>
            <person name="Francesc Ferrando Molina F."/>
            <person name="Lopez Del Egido L."/>
            <person name="Lafos M."/>
            <person name="Langarica-Fuentes A."/>
            <person name="Gebre Yohannes G."/>
            <person name="Young M.W."/>
            <person name="Martin P."/>
            <person name="Gantlett R."/>
            <person name="Kenicer G."/>
            <person name="Hawes C."/>
            <person name="Begg G.S."/>
            <person name="Quilliam R.S."/>
            <person name="Squire G.R."/>
            <person name="Poole P.S."/>
            <person name="Young P.W."/>
            <person name="Iannetta P.M."/>
            <person name="James E.K."/>
        </authorList>
    </citation>
    <scope>NUCLEOTIDE SEQUENCE [LARGE SCALE GENOMIC DNA]</scope>
    <source>
        <strain evidence="8 9">JHI1118</strain>
    </source>
</reference>
<dbReference type="EC" id="3.8.1.5" evidence="3 6"/>
<dbReference type="PANTHER" id="PTHR43798">
    <property type="entry name" value="MONOACYLGLYCEROL LIPASE"/>
    <property type="match status" value="1"/>
</dbReference>
<feature type="active site" description="Nucleophile" evidence="6">
    <location>
        <position position="101"/>
    </location>
</feature>
<dbReference type="InterPro" id="IPR000073">
    <property type="entry name" value="AB_hydrolase_1"/>
</dbReference>
<evidence type="ECO:0000256" key="3">
    <source>
        <dbReference type="ARBA" id="ARBA00012065"/>
    </source>
</evidence>
<keyword evidence="4 6" id="KW-0378">Hydrolase</keyword>
<dbReference type="EMBL" id="WUEY01000011">
    <property type="protein sequence ID" value="NEI72374.1"/>
    <property type="molecule type" value="Genomic_DNA"/>
</dbReference>
<comment type="catalytic activity">
    <reaction evidence="6">
        <text>1-haloalkane + H2O = a halide anion + a primary alcohol + H(+)</text>
        <dbReference type="Rhea" id="RHEA:19081"/>
        <dbReference type="ChEBI" id="CHEBI:15377"/>
        <dbReference type="ChEBI" id="CHEBI:15378"/>
        <dbReference type="ChEBI" id="CHEBI:15734"/>
        <dbReference type="ChEBI" id="CHEBI:16042"/>
        <dbReference type="ChEBI" id="CHEBI:18060"/>
        <dbReference type="EC" id="3.8.1.5"/>
    </reaction>
</comment>
<dbReference type="GO" id="GO:0018786">
    <property type="term" value="F:haloalkane dehalogenase activity"/>
    <property type="evidence" value="ECO:0007669"/>
    <property type="project" value="UniProtKB-UniRule"/>
</dbReference>
<dbReference type="Pfam" id="PF00561">
    <property type="entry name" value="Abhydrolase_1"/>
    <property type="match status" value="1"/>
</dbReference>
<comment type="similarity">
    <text evidence="1 6">Belongs to the haloalkane dehalogenase family. Type 2 subfamily.</text>
</comment>
<feature type="active site" description="Proton donor" evidence="6">
    <location>
        <position position="125"/>
    </location>
</feature>
<dbReference type="Proteomes" id="UP000483035">
    <property type="component" value="Unassembled WGS sequence"/>
</dbReference>
<evidence type="ECO:0000256" key="1">
    <source>
        <dbReference type="ARBA" id="ARBA00007213"/>
    </source>
</evidence>
<evidence type="ECO:0000313" key="8">
    <source>
        <dbReference type="EMBL" id="NEI72374.1"/>
    </source>
</evidence>
<dbReference type="Gene3D" id="3.40.50.1820">
    <property type="entry name" value="alpha/beta hydrolase"/>
    <property type="match status" value="1"/>
</dbReference>
<dbReference type="PANTHER" id="PTHR43798:SF24">
    <property type="entry name" value="CIS-3-ALKYL-4-ALKYLOXETAN-2-ONE DECARBOXYLASE"/>
    <property type="match status" value="1"/>
</dbReference>
<gene>
    <name evidence="6" type="primary">dhaA</name>
    <name evidence="8" type="ORF">GR212_22565</name>
</gene>
<dbReference type="NCBIfam" id="NF002938">
    <property type="entry name" value="PRK03592.1"/>
    <property type="match status" value="1"/>
</dbReference>
<sequence length="297" mass="33587">MRTDIRLPVVRVLESQMAFREEGGRDSPVAIFLHGNPTSSYIWRNIIPLVAGEARCIAPDLIGFGQSGKPDIEYRFDDHVRYLDAFIDRMEIENAYLVAQDWGTALAFHLAARRPDFVRGLVFMEFTRPFPTWDEFLGDKTEREIFRKFRTAGEGERLILEENAFVEGVLPGATVRKFSEEEMAIYRAPFPTPASRKPTWRFPNELPIAGEPADVYSTIEKAHEALAASRYPKLLFSGDPGALVSPRVAEDFARRLHDCRLVKLGSGLHYLQEDHAEIIGETTAQFISEVEAANTVL</sequence>
<feature type="domain" description="AB hydrolase-1" evidence="7">
    <location>
        <begin position="31"/>
        <end position="276"/>
    </location>
</feature>
<evidence type="ECO:0000259" key="7">
    <source>
        <dbReference type="Pfam" id="PF00561"/>
    </source>
</evidence>
<accession>A0A6L9U9Z8</accession>
<evidence type="ECO:0000313" key="9">
    <source>
        <dbReference type="Proteomes" id="UP000483035"/>
    </source>
</evidence>
<evidence type="ECO:0000256" key="4">
    <source>
        <dbReference type="ARBA" id="ARBA00022801"/>
    </source>
</evidence>
<comment type="function">
    <text evidence="6">Catalyzes hydrolytic cleavage of carbon-halogen bonds in halogenated aliphatic compounds, leading to the formation of the corresponding primary alcohols, halide ions and protons.</text>
</comment>
<organism evidence="8 9">
    <name type="scientific">Rhizobium lusitanum</name>
    <dbReference type="NCBI Taxonomy" id="293958"/>
    <lineage>
        <taxon>Bacteria</taxon>
        <taxon>Pseudomonadati</taxon>
        <taxon>Pseudomonadota</taxon>
        <taxon>Alphaproteobacteria</taxon>
        <taxon>Hyphomicrobiales</taxon>
        <taxon>Rhizobiaceae</taxon>
        <taxon>Rhizobium/Agrobacterium group</taxon>
        <taxon>Rhizobium</taxon>
    </lineage>
</organism>
<dbReference type="HAMAP" id="MF_01231">
    <property type="entry name" value="Haloalk_dehal_type2"/>
    <property type="match status" value="1"/>
</dbReference>
<dbReference type="RefSeq" id="WP_163989615.1">
    <property type="nucleotide sequence ID" value="NZ_WUEY01000011.1"/>
</dbReference>
<dbReference type="InterPro" id="IPR050266">
    <property type="entry name" value="AB_hydrolase_sf"/>
</dbReference>
<feature type="active site" description="Proton acceptor" evidence="6">
    <location>
        <position position="269"/>
    </location>
</feature>
<dbReference type="InterPro" id="IPR023594">
    <property type="entry name" value="Haloalkane_dehalogenase_2"/>
</dbReference>
<proteinExistence type="inferred from homology"/>